<evidence type="ECO:0000313" key="11">
    <source>
        <dbReference type="EMBL" id="RHG27484.1"/>
    </source>
</evidence>
<dbReference type="Proteomes" id="UP000284051">
    <property type="component" value="Unassembled WGS sequence"/>
</dbReference>
<dbReference type="Proteomes" id="UP000479531">
    <property type="component" value="Unassembled WGS sequence"/>
</dbReference>
<dbReference type="PaxDb" id="166486-ERS852572_00097"/>
<dbReference type="Pfam" id="PF13407">
    <property type="entry name" value="Peripla_BP_4"/>
    <property type="match status" value="1"/>
</dbReference>
<protein>
    <submittedName>
        <fullName evidence="6">D-galactose/ D-glucose-binding protein</fullName>
    </submittedName>
    <submittedName>
        <fullName evidence="7">Substrate-binding domain-containing protein</fullName>
    </submittedName>
    <submittedName>
        <fullName evidence="9">Sugar ABC transporter substrate-binding protein</fullName>
    </submittedName>
</protein>
<dbReference type="EMBL" id="CYXZ01000001">
    <property type="protein sequence ID" value="CUM71343.1"/>
    <property type="molecule type" value="Genomic_DNA"/>
</dbReference>
<evidence type="ECO:0000313" key="13">
    <source>
        <dbReference type="Proteomes" id="UP000095350"/>
    </source>
</evidence>
<dbReference type="EMBL" id="QSFP01000010">
    <property type="protein sequence ID" value="RHA66925.1"/>
    <property type="molecule type" value="Genomic_DNA"/>
</dbReference>
<evidence type="ECO:0000256" key="3">
    <source>
        <dbReference type="ARBA" id="ARBA00022729"/>
    </source>
</evidence>
<name>A0A173R0D0_9FIRM</name>
<evidence type="ECO:0000256" key="1">
    <source>
        <dbReference type="ARBA" id="ARBA00004196"/>
    </source>
</evidence>
<dbReference type="EMBL" id="QRID01000011">
    <property type="protein sequence ID" value="RHG27484.1"/>
    <property type="molecule type" value="Genomic_DNA"/>
</dbReference>
<gene>
    <name evidence="6" type="primary">mglB_1</name>
    <name evidence="11" type="ORF">DW264_12080</name>
    <name evidence="10" type="ORF">DW856_07000</name>
    <name evidence="9" type="ORF">DW927_10040</name>
    <name evidence="12" type="ORF">DWZ31_04680</name>
    <name evidence="6" type="ORF">ERS852572_00097</name>
    <name evidence="8" type="ORF">GCK47_00475</name>
    <name evidence="7" type="ORF">GMD50_01680</name>
</gene>
<dbReference type="EMBL" id="WGGT01000001">
    <property type="protein sequence ID" value="MVQ44220.1"/>
    <property type="molecule type" value="Genomic_DNA"/>
</dbReference>
<dbReference type="PANTHER" id="PTHR46847:SF1">
    <property type="entry name" value="D-ALLOSE-BINDING PERIPLASMIC PROTEIN-RELATED"/>
    <property type="match status" value="1"/>
</dbReference>
<reference evidence="6 13" key="1">
    <citation type="submission" date="2015-09" db="EMBL/GenBank/DDBJ databases">
        <authorList>
            <consortium name="Pathogen Informatics"/>
        </authorList>
    </citation>
    <scope>NUCLEOTIDE SEQUENCE [LARGE SCALE GENOMIC DNA]</scope>
    <source>
        <strain evidence="6 13">2789STDY5834960</strain>
    </source>
</reference>
<dbReference type="STRING" id="166486.ERS852572_00097"/>
<dbReference type="PROSITE" id="PS51257">
    <property type="entry name" value="PROKAR_LIPOPROTEIN"/>
    <property type="match status" value="1"/>
</dbReference>
<dbReference type="Proteomes" id="UP000283586">
    <property type="component" value="Unassembled WGS sequence"/>
</dbReference>
<dbReference type="PANTHER" id="PTHR46847">
    <property type="entry name" value="D-ALLOSE-BINDING PERIPLASMIC PROTEIN-RELATED"/>
    <property type="match status" value="1"/>
</dbReference>
<organism evidence="6 13">
    <name type="scientific">Roseburia intestinalis</name>
    <dbReference type="NCBI Taxonomy" id="166486"/>
    <lineage>
        <taxon>Bacteria</taxon>
        <taxon>Bacillati</taxon>
        <taxon>Bacillota</taxon>
        <taxon>Clostridia</taxon>
        <taxon>Lachnospirales</taxon>
        <taxon>Lachnospiraceae</taxon>
        <taxon>Roseburia</taxon>
    </lineage>
</organism>
<evidence type="ECO:0000313" key="15">
    <source>
        <dbReference type="Proteomes" id="UP000283586"/>
    </source>
</evidence>
<dbReference type="EMBL" id="QRQN01000004">
    <property type="protein sequence ID" value="RHN10846.1"/>
    <property type="molecule type" value="Genomic_DNA"/>
</dbReference>
<evidence type="ECO:0000313" key="16">
    <source>
        <dbReference type="Proteomes" id="UP000284051"/>
    </source>
</evidence>
<reference evidence="8 19" key="4">
    <citation type="submission" date="2019-10" db="EMBL/GenBank/DDBJ databases">
        <title>Roseburia spp. ameliorate alcoholic fatty liver via restoration of gut barrier function.</title>
        <authorList>
            <person name="Seo B."/>
            <person name="Ko G."/>
        </authorList>
    </citation>
    <scope>NUCLEOTIDE SEQUENCE [LARGE SCALE GENOMIC DNA]</scope>
    <source>
        <strain evidence="8 19">SNUG30017</strain>
    </source>
</reference>
<evidence type="ECO:0000313" key="6">
    <source>
        <dbReference type="EMBL" id="CUM71343.1"/>
    </source>
</evidence>
<dbReference type="EMBL" id="WNAJ01000001">
    <property type="protein sequence ID" value="MTR83781.1"/>
    <property type="molecule type" value="Genomic_DNA"/>
</dbReference>
<comment type="subcellular location">
    <subcellularLocation>
        <location evidence="1">Cell envelope</location>
    </subcellularLocation>
</comment>
<dbReference type="InterPro" id="IPR028082">
    <property type="entry name" value="Peripla_BP_I"/>
</dbReference>
<dbReference type="GO" id="GO:0030313">
    <property type="term" value="C:cell envelope"/>
    <property type="evidence" value="ECO:0007669"/>
    <property type="project" value="UniProtKB-SubCell"/>
</dbReference>
<evidence type="ECO:0000256" key="2">
    <source>
        <dbReference type="ARBA" id="ARBA00007639"/>
    </source>
</evidence>
<dbReference type="CDD" id="cd01536">
    <property type="entry name" value="PBP1_ABC_sugar_binding-like"/>
    <property type="match status" value="1"/>
</dbReference>
<evidence type="ECO:0000313" key="12">
    <source>
        <dbReference type="EMBL" id="RHN10846.1"/>
    </source>
</evidence>
<sequence length="324" mass="34587">MKKLISTIMCLALLVGCLAGCGGNTQTGAADGKGLKMLLSLSQADTFRNVLVAQAQQTAEECGVQLDVLDADNSIENQVEHIKKAVSENYDVILCGPVDADTAFELEALAGDIPIVFFNSCPDESRLQAGKYIYVGSDEYVAGQYQAEYILDKFASADEINVVLLKGPKKHSATKGRSESLKDTLNASGKKINYVFEDNADWEQDRAKEMFNIFLKTGQKCDVAVCNNDSMALGIIDACDAAGISDVTVLGIDATADGCKAIEDGKMDFTVYQSAVGQGESAVYAAIALATGKDVTTLEGATADGLYVWVPFEKVDSSNVKNYE</sequence>
<evidence type="ECO:0000313" key="18">
    <source>
        <dbReference type="Proteomes" id="UP000478483"/>
    </source>
</evidence>
<evidence type="ECO:0000313" key="8">
    <source>
        <dbReference type="EMBL" id="MVQ44220.1"/>
    </source>
</evidence>
<dbReference type="RefSeq" id="WP_055193046.1">
    <property type="nucleotide sequence ID" value="NZ_CABIYH010000001.1"/>
</dbReference>
<dbReference type="AlphaFoldDB" id="A0A173R0D0"/>
<dbReference type="Proteomes" id="UP000283513">
    <property type="component" value="Unassembled WGS sequence"/>
</dbReference>
<evidence type="ECO:0000259" key="5">
    <source>
        <dbReference type="Pfam" id="PF13407"/>
    </source>
</evidence>
<evidence type="ECO:0000313" key="14">
    <source>
        <dbReference type="Proteomes" id="UP000283513"/>
    </source>
</evidence>
<reference evidence="7 18" key="3">
    <citation type="journal article" date="2019" name="Nat. Med.">
        <title>A library of human gut bacterial isolates paired with longitudinal multiomics data enables mechanistic microbiome research.</title>
        <authorList>
            <person name="Poyet M."/>
            <person name="Groussin M."/>
            <person name="Gibbons S.M."/>
            <person name="Avila-Pacheco J."/>
            <person name="Jiang X."/>
            <person name="Kearney S.M."/>
            <person name="Perrotta A.R."/>
            <person name="Berdy B."/>
            <person name="Zhao S."/>
            <person name="Lieberman T.D."/>
            <person name="Swanson P.K."/>
            <person name="Smith M."/>
            <person name="Roesemann S."/>
            <person name="Alexander J.E."/>
            <person name="Rich S.A."/>
            <person name="Livny J."/>
            <person name="Vlamakis H."/>
            <person name="Clish C."/>
            <person name="Bullock K."/>
            <person name="Deik A."/>
            <person name="Scott J."/>
            <person name="Pierce K.A."/>
            <person name="Xavier R.J."/>
            <person name="Alm E.J."/>
        </authorList>
    </citation>
    <scope>NUCLEOTIDE SEQUENCE [LARGE SCALE GENOMIC DNA]</scope>
    <source>
        <strain evidence="7 18">BIOML-A1</strain>
    </source>
</reference>
<dbReference type="Proteomes" id="UP000478483">
    <property type="component" value="Unassembled WGS sequence"/>
</dbReference>
<evidence type="ECO:0000313" key="10">
    <source>
        <dbReference type="EMBL" id="RHC17886.1"/>
    </source>
</evidence>
<dbReference type="InterPro" id="IPR025997">
    <property type="entry name" value="SBP_2_dom"/>
</dbReference>
<dbReference type="GO" id="GO:0030246">
    <property type="term" value="F:carbohydrate binding"/>
    <property type="evidence" value="ECO:0007669"/>
    <property type="project" value="UniProtKB-ARBA"/>
</dbReference>
<dbReference type="Proteomes" id="UP000095350">
    <property type="component" value="Unassembled WGS sequence"/>
</dbReference>
<dbReference type="SUPFAM" id="SSF53822">
    <property type="entry name" value="Periplasmic binding protein-like I"/>
    <property type="match status" value="1"/>
</dbReference>
<feature type="signal peptide" evidence="4">
    <location>
        <begin position="1"/>
        <end position="19"/>
    </location>
</feature>
<feature type="domain" description="Periplasmic binding protein" evidence="5">
    <location>
        <begin position="42"/>
        <end position="294"/>
    </location>
</feature>
<dbReference type="Gene3D" id="3.40.50.2300">
    <property type="match status" value="2"/>
</dbReference>
<evidence type="ECO:0000313" key="17">
    <source>
        <dbReference type="Proteomes" id="UP000284465"/>
    </source>
</evidence>
<evidence type="ECO:0000313" key="7">
    <source>
        <dbReference type="EMBL" id="MTR83781.1"/>
    </source>
</evidence>
<keyword evidence="3 4" id="KW-0732">Signal</keyword>
<accession>A0A173R0D0</accession>
<proteinExistence type="inferred from homology"/>
<evidence type="ECO:0000313" key="19">
    <source>
        <dbReference type="Proteomes" id="UP000479531"/>
    </source>
</evidence>
<dbReference type="OrthoDB" id="9769193at2"/>
<evidence type="ECO:0000256" key="4">
    <source>
        <dbReference type="SAM" id="SignalP"/>
    </source>
</evidence>
<dbReference type="Proteomes" id="UP000284465">
    <property type="component" value="Unassembled WGS sequence"/>
</dbReference>
<evidence type="ECO:0000313" key="9">
    <source>
        <dbReference type="EMBL" id="RHA66925.1"/>
    </source>
</evidence>
<comment type="similarity">
    <text evidence="2">Belongs to the bacterial solute-binding protein 2 family.</text>
</comment>
<reference evidence="14 15" key="2">
    <citation type="submission" date="2018-08" db="EMBL/GenBank/DDBJ databases">
        <title>A genome reference for cultivated species of the human gut microbiota.</title>
        <authorList>
            <person name="Zou Y."/>
            <person name="Xue W."/>
            <person name="Luo G."/>
        </authorList>
    </citation>
    <scope>NUCLEOTIDE SEQUENCE [LARGE SCALE GENOMIC DNA]</scope>
    <source>
        <strain evidence="12 15">AF31-21AC</strain>
        <strain evidence="11 16">AM22-21LB</strain>
        <strain evidence="10 14">AM37-1AC</strain>
        <strain evidence="9 17">AM43-11</strain>
    </source>
</reference>
<feature type="chain" id="PRO_5044549699" evidence="4">
    <location>
        <begin position="20"/>
        <end position="324"/>
    </location>
</feature>
<dbReference type="EMBL" id="QSHO01000005">
    <property type="protein sequence ID" value="RHC17886.1"/>
    <property type="molecule type" value="Genomic_DNA"/>
</dbReference>